<protein>
    <submittedName>
        <fullName evidence="3">DUF402 domain-containing protein</fullName>
    </submittedName>
</protein>
<evidence type="ECO:0000259" key="2">
    <source>
        <dbReference type="Pfam" id="PF04167"/>
    </source>
</evidence>
<proteinExistence type="predicted"/>
<name>A0ABV6UWG6_9ACTN</name>
<organism evidence="3 4">
    <name type="scientific">Streptacidiphilus cavernicola</name>
    <dbReference type="NCBI Taxonomy" id="3342716"/>
    <lineage>
        <taxon>Bacteria</taxon>
        <taxon>Bacillati</taxon>
        <taxon>Actinomycetota</taxon>
        <taxon>Actinomycetes</taxon>
        <taxon>Kitasatosporales</taxon>
        <taxon>Streptomycetaceae</taxon>
        <taxon>Streptacidiphilus</taxon>
    </lineage>
</organism>
<dbReference type="InterPro" id="IPR050212">
    <property type="entry name" value="Ntdp-like"/>
</dbReference>
<feature type="domain" description="DUF402" evidence="2">
    <location>
        <begin position="72"/>
        <end position="190"/>
    </location>
</feature>
<dbReference type="InterPro" id="IPR007295">
    <property type="entry name" value="DUF402"/>
</dbReference>
<dbReference type="Pfam" id="PF04167">
    <property type="entry name" value="DUF402"/>
    <property type="match status" value="1"/>
</dbReference>
<dbReference type="Gene3D" id="2.40.380.10">
    <property type="entry name" value="FomD-like"/>
    <property type="match status" value="1"/>
</dbReference>
<dbReference type="PANTHER" id="PTHR39159">
    <property type="match status" value="1"/>
</dbReference>
<evidence type="ECO:0000313" key="4">
    <source>
        <dbReference type="Proteomes" id="UP001592528"/>
    </source>
</evidence>
<dbReference type="Proteomes" id="UP001592528">
    <property type="component" value="Unassembled WGS sequence"/>
</dbReference>
<evidence type="ECO:0000313" key="3">
    <source>
        <dbReference type="EMBL" id="MFC1405696.1"/>
    </source>
</evidence>
<dbReference type="SUPFAM" id="SSF159234">
    <property type="entry name" value="FomD-like"/>
    <property type="match status" value="1"/>
</dbReference>
<comment type="caution">
    <text evidence="3">The sequence shown here is derived from an EMBL/GenBank/DDBJ whole genome shotgun (WGS) entry which is preliminary data.</text>
</comment>
<accession>A0ABV6UWG6</accession>
<dbReference type="InterPro" id="IPR035930">
    <property type="entry name" value="FomD-like_sf"/>
</dbReference>
<keyword evidence="4" id="KW-1185">Reference proteome</keyword>
<evidence type="ECO:0000256" key="1">
    <source>
        <dbReference type="ARBA" id="ARBA00022801"/>
    </source>
</evidence>
<reference evidence="3 4" key="1">
    <citation type="submission" date="2024-09" db="EMBL/GenBank/DDBJ databases">
        <authorList>
            <person name="Lee S.D."/>
        </authorList>
    </citation>
    <scope>NUCLEOTIDE SEQUENCE [LARGE SCALE GENOMIC DNA]</scope>
    <source>
        <strain evidence="3 4">N1-5</strain>
    </source>
</reference>
<dbReference type="EMBL" id="JBHEZZ010000023">
    <property type="protein sequence ID" value="MFC1405696.1"/>
    <property type="molecule type" value="Genomic_DNA"/>
</dbReference>
<keyword evidence="1" id="KW-0378">Hydrolase</keyword>
<dbReference type="RefSeq" id="WP_030266800.1">
    <property type="nucleotide sequence ID" value="NZ_JBHEZZ010000023.1"/>
</dbReference>
<sequence length="225" mass="25131">MAKLSGTPFHQGQAVARRDVFGGRVWTAAPYRVLADTGEAMVLAHWVGLESLAPSPWLEWSQSGDASARARAVEALAAGQWELGTWTWRQTSLVTETRAGDFFSVGRFYDAGHRLDRLYVNFQRPLRRTEIGIDTFDLLVDLVVSPDLAKLKWKDEDEYAHGRRLGVVTEREHQRVEAAREYVVGLIEDRSGPFAGAPQTWQPNPGWPRPALPAGALTVPVRERS</sequence>
<gene>
    <name evidence="3" type="ORF">ACEZDJ_30845</name>
</gene>
<dbReference type="PANTHER" id="PTHR39159:SF1">
    <property type="entry name" value="UPF0374 PROTEIN YGAC"/>
    <property type="match status" value="1"/>
</dbReference>